<evidence type="ECO:0000313" key="1">
    <source>
        <dbReference type="EMBL" id="ORY70881.1"/>
    </source>
</evidence>
<dbReference type="EMBL" id="MCFJ01000001">
    <property type="protein sequence ID" value="ORY70881.1"/>
    <property type="molecule type" value="Genomic_DNA"/>
</dbReference>
<keyword evidence="2" id="KW-1185">Reference proteome</keyword>
<dbReference type="RefSeq" id="XP_040720473.1">
    <property type="nucleotide sequence ID" value="XM_040857804.1"/>
</dbReference>
<proteinExistence type="predicted"/>
<dbReference type="GeneID" id="63774016"/>
<protein>
    <submittedName>
        <fullName evidence="1">Uncharacterized protein</fullName>
    </submittedName>
</protein>
<sequence length="604" mass="68750">MEIDPAAKAEEVVRVDLFVDSGSTTAKICYASFDSHLRVVEEGDLTNWPDANIHAKCNAQTPHVPSRIYVDEAAGEVKIGYSAPNIADSFKFYLLGRDELRINDESKQNQAIRTCLCYFLQHFRTEILLSKYPHLQRKRAVHITWTYPVEWENEEEQHRQKRYNARWEELLVDSSNLPQDFYPKGFNPGNFDPNDFSPDTESLSEPDAIANQLIPYFLQENKGDAHQKPKDNCKDIVCVGVGGAAFNIAALRVYLIDGIPRILQLGNSIGGRGGVEEMGHAFDVEVRKKLQSDHPNLEPAICNKICRQARYHFEMQQSHWGNDEDSQTEISIKIGEEHYDFEVSTERYFGIGFDEFFNNINKFLGNLKERGTFPSLETAAADGGAFGLKKMSTKFGETMKKYDLTAKFPSLNTSMTVSYGARQAVIHRLRLNREIAVGEFLKRTRLAIQFCKGPERSGEVESSEESGKEKGCAATLWCPSDANIPNVTKYKLDAEDLPGFFMVLCADEECLGEKECLDEGTFEIDETYCYPLTTQKIPYSQPGPINISMWKENEQFHLRFTRGGRWGGTHEWLFDSAHVQLGQNNIFFDVRKMDSLKPLKRKRT</sequence>
<gene>
    <name evidence="1" type="ORF">BCR38DRAFT_404025</name>
</gene>
<evidence type="ECO:0000313" key="2">
    <source>
        <dbReference type="Proteomes" id="UP000193689"/>
    </source>
</evidence>
<comment type="caution">
    <text evidence="1">The sequence shown here is derived from an EMBL/GenBank/DDBJ whole genome shotgun (WGS) entry which is preliminary data.</text>
</comment>
<dbReference type="InParanoid" id="A0A1Y2EH30"/>
<organism evidence="1 2">
    <name type="scientific">Pseudomassariella vexata</name>
    <dbReference type="NCBI Taxonomy" id="1141098"/>
    <lineage>
        <taxon>Eukaryota</taxon>
        <taxon>Fungi</taxon>
        <taxon>Dikarya</taxon>
        <taxon>Ascomycota</taxon>
        <taxon>Pezizomycotina</taxon>
        <taxon>Sordariomycetes</taxon>
        <taxon>Xylariomycetidae</taxon>
        <taxon>Amphisphaeriales</taxon>
        <taxon>Pseudomassariaceae</taxon>
        <taxon>Pseudomassariella</taxon>
    </lineage>
</organism>
<reference evidence="1 2" key="1">
    <citation type="submission" date="2016-07" db="EMBL/GenBank/DDBJ databases">
        <title>Pervasive Adenine N6-methylation of Active Genes in Fungi.</title>
        <authorList>
            <consortium name="DOE Joint Genome Institute"/>
            <person name="Mondo S.J."/>
            <person name="Dannebaum R.O."/>
            <person name="Kuo R.C."/>
            <person name="Labutti K."/>
            <person name="Haridas S."/>
            <person name="Kuo A."/>
            <person name="Salamov A."/>
            <person name="Ahrendt S.R."/>
            <person name="Lipzen A."/>
            <person name="Sullivan W."/>
            <person name="Andreopoulos W.B."/>
            <person name="Clum A."/>
            <person name="Lindquist E."/>
            <person name="Daum C."/>
            <person name="Ramamoorthy G.K."/>
            <person name="Gryganskyi A."/>
            <person name="Culley D."/>
            <person name="Magnuson J.K."/>
            <person name="James T.Y."/>
            <person name="O'Malley M.A."/>
            <person name="Stajich J.E."/>
            <person name="Spatafora J.W."/>
            <person name="Visel A."/>
            <person name="Grigoriev I.V."/>
        </authorList>
    </citation>
    <scope>NUCLEOTIDE SEQUENCE [LARGE SCALE GENOMIC DNA]</scope>
    <source>
        <strain evidence="1 2">CBS 129021</strain>
    </source>
</reference>
<dbReference type="Proteomes" id="UP000193689">
    <property type="component" value="Unassembled WGS sequence"/>
</dbReference>
<name>A0A1Y2EH30_9PEZI</name>
<dbReference type="AlphaFoldDB" id="A0A1Y2EH30"/>
<accession>A0A1Y2EH30</accession>